<feature type="non-terminal residue" evidence="1">
    <location>
        <position position="1"/>
    </location>
</feature>
<dbReference type="AlphaFoldDB" id="X1T6G8"/>
<sequence>IFSILREVKEKNNTSIIITSQWYEQISGFANYVLVLRRGDIVGRFDEESANAGKIFKLATGLAT</sequence>
<proteinExistence type="predicted"/>
<gene>
    <name evidence="1" type="ORF">S12H4_21420</name>
</gene>
<accession>X1T6G8</accession>
<comment type="caution">
    <text evidence="1">The sequence shown here is derived from an EMBL/GenBank/DDBJ whole genome shotgun (WGS) entry which is preliminary data.</text>
</comment>
<organism evidence="1">
    <name type="scientific">marine sediment metagenome</name>
    <dbReference type="NCBI Taxonomy" id="412755"/>
    <lineage>
        <taxon>unclassified sequences</taxon>
        <taxon>metagenomes</taxon>
        <taxon>ecological metagenomes</taxon>
    </lineage>
</organism>
<protein>
    <recommendedName>
        <fullName evidence="2">ABC transporter domain-containing protein</fullName>
    </recommendedName>
</protein>
<reference evidence="1" key="1">
    <citation type="journal article" date="2014" name="Front. Microbiol.">
        <title>High frequency of phylogenetically diverse reductive dehalogenase-homologous genes in deep subseafloor sedimentary metagenomes.</title>
        <authorList>
            <person name="Kawai M."/>
            <person name="Futagami T."/>
            <person name="Toyoda A."/>
            <person name="Takaki Y."/>
            <person name="Nishi S."/>
            <person name="Hori S."/>
            <person name="Arai W."/>
            <person name="Tsubouchi T."/>
            <person name="Morono Y."/>
            <person name="Uchiyama I."/>
            <person name="Ito T."/>
            <person name="Fujiyama A."/>
            <person name="Inagaki F."/>
            <person name="Takami H."/>
        </authorList>
    </citation>
    <scope>NUCLEOTIDE SEQUENCE</scope>
    <source>
        <strain evidence="1">Expedition CK06-06</strain>
    </source>
</reference>
<evidence type="ECO:0000313" key="1">
    <source>
        <dbReference type="EMBL" id="GAI83160.1"/>
    </source>
</evidence>
<evidence type="ECO:0008006" key="2">
    <source>
        <dbReference type="Google" id="ProtNLM"/>
    </source>
</evidence>
<dbReference type="EMBL" id="BARW01011013">
    <property type="protein sequence ID" value="GAI83160.1"/>
    <property type="molecule type" value="Genomic_DNA"/>
</dbReference>
<name>X1T6G8_9ZZZZ</name>